<accession>E0TE85</accession>
<sequence length="125" mass="13701">MGLHLLAMALIAHSVPTEGDLVRELSTDITAFSVADQNQDGLISPVEFEKYKLARRRPAGSSLRRPDGYSPRDIDGDGAFIPCELYEVADCPDGVYFGADDEDDAARAGNRYYVDPRSGEVYDGR</sequence>
<evidence type="ECO:0000313" key="2">
    <source>
        <dbReference type="Proteomes" id="UP000001302"/>
    </source>
</evidence>
<reference evidence="2" key="1">
    <citation type="submission" date="2010-08" db="EMBL/GenBank/DDBJ databases">
        <title>Genome sequence of Parvularcula bermudensis HTCC2503.</title>
        <authorList>
            <person name="Kang D.-M."/>
            <person name="Oh H.-M."/>
            <person name="Cho J.-C."/>
        </authorList>
    </citation>
    <scope>NUCLEOTIDE SEQUENCE [LARGE SCALE GENOMIC DNA]</scope>
    <source>
        <strain evidence="2">ATCC BAA-594 / HTCC2503 / KCTC 12087</strain>
    </source>
</reference>
<evidence type="ECO:0008006" key="3">
    <source>
        <dbReference type="Google" id="ProtNLM"/>
    </source>
</evidence>
<dbReference type="Proteomes" id="UP000001302">
    <property type="component" value="Chromosome"/>
</dbReference>
<dbReference type="InterPro" id="IPR018247">
    <property type="entry name" value="EF_Hand_1_Ca_BS"/>
</dbReference>
<keyword evidence="2" id="KW-1185">Reference proteome</keyword>
<dbReference type="OrthoDB" id="9910240at2"/>
<dbReference type="EMBL" id="CP002156">
    <property type="protein sequence ID" value="ADM09460.1"/>
    <property type="molecule type" value="Genomic_DNA"/>
</dbReference>
<gene>
    <name evidence="1" type="ordered locus">PB2503_06972</name>
</gene>
<evidence type="ECO:0000313" key="1">
    <source>
        <dbReference type="EMBL" id="ADM09460.1"/>
    </source>
</evidence>
<reference evidence="1 2" key="2">
    <citation type="journal article" date="2011" name="J. Bacteriol.">
        <title>Complete genome sequence of strain HTCC2503T of Parvularcula bermudensis, the type species of the order "Parvularculales" in the class Alphaproteobacteria.</title>
        <authorList>
            <person name="Oh H.M."/>
            <person name="Kang I."/>
            <person name="Vergin K.L."/>
            <person name="Kang D."/>
            <person name="Rhee K.H."/>
            <person name="Giovannoni S.J."/>
            <person name="Cho J.C."/>
        </authorList>
    </citation>
    <scope>NUCLEOTIDE SEQUENCE [LARGE SCALE GENOMIC DNA]</scope>
    <source>
        <strain evidence="2">ATCC BAA-594 / HTCC2503 / KCTC 12087</strain>
    </source>
</reference>
<dbReference type="PROSITE" id="PS00018">
    <property type="entry name" value="EF_HAND_1"/>
    <property type="match status" value="1"/>
</dbReference>
<dbReference type="KEGG" id="pbr:PB2503_06972"/>
<proteinExistence type="predicted"/>
<organism evidence="1 2">
    <name type="scientific">Parvularcula bermudensis (strain ATCC BAA-594 / HTCC2503 / KCTC 12087)</name>
    <dbReference type="NCBI Taxonomy" id="314260"/>
    <lineage>
        <taxon>Bacteria</taxon>
        <taxon>Pseudomonadati</taxon>
        <taxon>Pseudomonadota</taxon>
        <taxon>Alphaproteobacteria</taxon>
        <taxon>Parvularculales</taxon>
        <taxon>Parvularculaceae</taxon>
        <taxon>Parvularcula</taxon>
    </lineage>
</organism>
<dbReference type="AlphaFoldDB" id="E0TE85"/>
<dbReference type="HOGENOM" id="CLU_1990486_0_0_5"/>
<protein>
    <recommendedName>
        <fullName evidence="3">EF-hand domain-containing protein</fullName>
    </recommendedName>
</protein>
<dbReference type="RefSeq" id="WP_013300434.1">
    <property type="nucleotide sequence ID" value="NC_014414.1"/>
</dbReference>
<name>E0TE85_PARBH</name>